<evidence type="ECO:0000313" key="4">
    <source>
        <dbReference type="Proteomes" id="UP000094056"/>
    </source>
</evidence>
<feature type="non-terminal residue" evidence="3">
    <location>
        <position position="1"/>
    </location>
</feature>
<sequence length="54" mass="5840">AVVNNVASSTQNQALSALKLFYKEILKKSLTVSENYQVAEKASVTFSTSKDSLS</sequence>
<gene>
    <name evidence="3" type="ORF">SCARUB_05159</name>
</gene>
<name>A0A1E3X2F1_9BACT</name>
<organism evidence="3 4">
    <name type="scientific">Candidatus Scalindua rubra</name>
    <dbReference type="NCBI Taxonomy" id="1872076"/>
    <lineage>
        <taxon>Bacteria</taxon>
        <taxon>Pseudomonadati</taxon>
        <taxon>Planctomycetota</taxon>
        <taxon>Candidatus Brocadiia</taxon>
        <taxon>Candidatus Brocadiales</taxon>
        <taxon>Candidatus Scalinduaceae</taxon>
        <taxon>Candidatus Scalindua</taxon>
    </lineage>
</organism>
<dbReference type="InterPro" id="IPR010998">
    <property type="entry name" value="Integrase_recombinase_N"/>
</dbReference>
<dbReference type="GO" id="GO:0015074">
    <property type="term" value="P:DNA integration"/>
    <property type="evidence" value="ECO:0007669"/>
    <property type="project" value="InterPro"/>
</dbReference>
<evidence type="ECO:0000313" key="3">
    <source>
        <dbReference type="EMBL" id="ODS29739.1"/>
    </source>
</evidence>
<dbReference type="EMBL" id="MAYW01000391">
    <property type="protein sequence ID" value="ODS29739.1"/>
    <property type="molecule type" value="Genomic_DNA"/>
</dbReference>
<dbReference type="GO" id="GO:0003677">
    <property type="term" value="F:DNA binding"/>
    <property type="evidence" value="ECO:0007669"/>
    <property type="project" value="UniProtKB-KW"/>
</dbReference>
<evidence type="ECO:0000259" key="2">
    <source>
        <dbReference type="Pfam" id="PF13495"/>
    </source>
</evidence>
<accession>A0A1E3X2F1</accession>
<reference evidence="3 4" key="1">
    <citation type="submission" date="2016-07" db="EMBL/GenBank/DDBJ databases">
        <title>Draft genome of Scalindua rubra, obtained from a brine-seawater interface in the Red Sea, sheds light on salt adaptation in anammox bacteria.</title>
        <authorList>
            <person name="Speth D.R."/>
            <person name="Lagkouvardos I."/>
            <person name="Wang Y."/>
            <person name="Qian P.-Y."/>
            <person name="Dutilh B.E."/>
            <person name="Jetten M.S."/>
        </authorList>
    </citation>
    <scope>NUCLEOTIDE SEQUENCE [LARGE SCALE GENOMIC DNA]</scope>
    <source>
        <strain evidence="3">BSI-1</strain>
    </source>
</reference>
<comment type="caution">
    <text evidence="3">The sequence shown here is derived from an EMBL/GenBank/DDBJ whole genome shotgun (WGS) entry which is preliminary data.</text>
</comment>
<feature type="domain" description="Integrase SAM-like N-terminal" evidence="2">
    <location>
        <begin position="2"/>
        <end position="30"/>
    </location>
</feature>
<protein>
    <recommendedName>
        <fullName evidence="2">Integrase SAM-like N-terminal domain-containing protein</fullName>
    </recommendedName>
</protein>
<evidence type="ECO:0000256" key="1">
    <source>
        <dbReference type="ARBA" id="ARBA00023125"/>
    </source>
</evidence>
<dbReference type="AlphaFoldDB" id="A0A1E3X2F1"/>
<keyword evidence="1" id="KW-0238">DNA-binding</keyword>
<dbReference type="Gene3D" id="1.10.150.130">
    <property type="match status" value="1"/>
</dbReference>
<dbReference type="Proteomes" id="UP000094056">
    <property type="component" value="Unassembled WGS sequence"/>
</dbReference>
<proteinExistence type="predicted"/>
<dbReference type="InterPro" id="IPR004107">
    <property type="entry name" value="Integrase_SAM-like_N"/>
</dbReference>
<dbReference type="Pfam" id="PF13495">
    <property type="entry name" value="Phage_int_SAM_4"/>
    <property type="match status" value="1"/>
</dbReference>